<dbReference type="EMBL" id="FNVS01000001">
    <property type="protein sequence ID" value="SEF40452.1"/>
    <property type="molecule type" value="Genomic_DNA"/>
</dbReference>
<organism evidence="1 2">
    <name type="scientific">Parabacteroides chinchillae</name>
    <dbReference type="NCBI Taxonomy" id="871327"/>
    <lineage>
        <taxon>Bacteria</taxon>
        <taxon>Pseudomonadati</taxon>
        <taxon>Bacteroidota</taxon>
        <taxon>Bacteroidia</taxon>
        <taxon>Bacteroidales</taxon>
        <taxon>Tannerellaceae</taxon>
        <taxon>Parabacteroides</taxon>
    </lineage>
</organism>
<gene>
    <name evidence="1" type="ORF">SAMN05444001_10136</name>
</gene>
<sequence>MKEEGDVFKKFRDSFEKMDGHFHILEQRVPVELQMEYFKHSEEKRKENQPPRPLSDQECLDVFGLLASGKETEKDEKRELLTLLATSKNVKAYSLLKEYVQTPDPEVTDWAFMALMECRISLESELSDEKQIYISTGLGGKGEKLRFYVLILSTDKKPFADYQKQIIEREFAYFLPKVDCEIERLTIGEKFVELVFLIPVRADIKGTLDIVINECNQYGNFLSDIFTITNVKELTHAEIEEIINKNGNSKTSD</sequence>
<dbReference type="Proteomes" id="UP000236725">
    <property type="component" value="Unassembled WGS sequence"/>
</dbReference>
<keyword evidence="2" id="KW-1185">Reference proteome</keyword>
<name>A0A8G2BTH3_9BACT</name>
<dbReference type="RefSeq" id="WP_103982038.1">
    <property type="nucleotide sequence ID" value="NZ_FNVS01000001.1"/>
</dbReference>
<protein>
    <submittedName>
        <fullName evidence="1">Uncharacterized protein</fullName>
    </submittedName>
</protein>
<reference evidence="1 2" key="1">
    <citation type="submission" date="2016-10" db="EMBL/GenBank/DDBJ databases">
        <authorList>
            <person name="Varghese N."/>
            <person name="Submissions S."/>
        </authorList>
    </citation>
    <scope>NUCLEOTIDE SEQUENCE [LARGE SCALE GENOMIC DNA]</scope>
    <source>
        <strain evidence="1 2">DSM 29073</strain>
    </source>
</reference>
<evidence type="ECO:0000313" key="2">
    <source>
        <dbReference type="Proteomes" id="UP000236725"/>
    </source>
</evidence>
<comment type="caution">
    <text evidence="1">The sequence shown here is derived from an EMBL/GenBank/DDBJ whole genome shotgun (WGS) entry which is preliminary data.</text>
</comment>
<proteinExistence type="predicted"/>
<evidence type="ECO:0000313" key="1">
    <source>
        <dbReference type="EMBL" id="SEF40452.1"/>
    </source>
</evidence>
<accession>A0A8G2BTH3</accession>
<dbReference type="AlphaFoldDB" id="A0A8G2BTH3"/>